<dbReference type="GO" id="GO:0005739">
    <property type="term" value="C:mitochondrion"/>
    <property type="evidence" value="ECO:0007669"/>
    <property type="project" value="UniProtKB-SubCell"/>
</dbReference>
<sequence length="244" mass="28301">MVSTVERVKTHIETSTILQSVILTTSLVGFRYIYIRKIKRYPTVHSLPPRYFSPAPCKKPAKYIVRPTLYGTVTSVGDADNFRLYHTPGGRLTGWNWLRSVPETRKELKDQTIHIRLAGVDAPEMAHFGRPKQIFSDEAYVWLENYVGGKKVRVQVWGRDRYDRVVGLVKVRRWGFKKDVSLEMLKAGWATVYTAQGAVYGDMLEKFQRAEEIAREKRVGMWQQNMKKYVSPAEYKRSHGRLDT</sequence>
<evidence type="ECO:0000256" key="1">
    <source>
        <dbReference type="ARBA" id="ARBA00004167"/>
    </source>
</evidence>
<proteinExistence type="inferred from homology"/>
<dbReference type="PANTHER" id="PTHR12302:SF3">
    <property type="entry name" value="SERINE_THREONINE-PROTEIN KINASE 31"/>
    <property type="match status" value="1"/>
</dbReference>
<evidence type="ECO:0000313" key="18">
    <source>
        <dbReference type="Proteomes" id="UP000186594"/>
    </source>
</evidence>
<dbReference type="SMART" id="SM00318">
    <property type="entry name" value="SNc"/>
    <property type="match status" value="1"/>
</dbReference>
<keyword evidence="7" id="KW-0540">Nuclease</keyword>
<reference evidence="17 18" key="1">
    <citation type="submission" date="2016-04" db="EMBL/GenBank/DDBJ databases">
        <title>Evolutionary innovation and constraint leading to complex multicellularity in the Ascomycota.</title>
        <authorList>
            <person name="Cisse O."/>
            <person name="Nguyen A."/>
            <person name="Hewitt D.A."/>
            <person name="Jedd G."/>
            <person name="Stajich J.E."/>
        </authorList>
    </citation>
    <scope>NUCLEOTIDE SEQUENCE [LARGE SCALE GENOMIC DNA]</scope>
    <source>
        <strain evidence="17 18">DAH-3</strain>
    </source>
</reference>
<comment type="subcellular location">
    <subcellularLocation>
        <location evidence="1">Membrane</location>
        <topology evidence="1">Single-pass membrane protein</topology>
    </subcellularLocation>
    <subcellularLocation>
        <location evidence="2">Mitochondrion</location>
    </subcellularLocation>
</comment>
<dbReference type="FunFam" id="2.40.50.90:FF:000029">
    <property type="entry name" value="Probable endonuclease lcl3"/>
    <property type="match status" value="1"/>
</dbReference>
<keyword evidence="8" id="KW-0479">Metal-binding</keyword>
<feature type="transmembrane region" description="Helical" evidence="15">
    <location>
        <begin position="16"/>
        <end position="34"/>
    </location>
</feature>
<evidence type="ECO:0000256" key="13">
    <source>
        <dbReference type="ARBA" id="ARBA00023128"/>
    </source>
</evidence>
<dbReference type="GO" id="GO:0004519">
    <property type="term" value="F:endonuclease activity"/>
    <property type="evidence" value="ECO:0007669"/>
    <property type="project" value="UniProtKB-KW"/>
</dbReference>
<evidence type="ECO:0000256" key="5">
    <source>
        <dbReference type="ARBA" id="ARBA00014651"/>
    </source>
</evidence>
<dbReference type="GO" id="GO:0016787">
    <property type="term" value="F:hydrolase activity"/>
    <property type="evidence" value="ECO:0007669"/>
    <property type="project" value="UniProtKB-KW"/>
</dbReference>
<dbReference type="STRING" id="1198029.A0A1U7LHL8"/>
<evidence type="ECO:0000256" key="10">
    <source>
        <dbReference type="ARBA" id="ARBA00022801"/>
    </source>
</evidence>
<dbReference type="Gene3D" id="2.40.50.90">
    <property type="match status" value="1"/>
</dbReference>
<keyword evidence="9 17" id="KW-0255">Endonuclease</keyword>
<dbReference type="GO" id="GO:0046872">
    <property type="term" value="F:metal ion binding"/>
    <property type="evidence" value="ECO:0007669"/>
    <property type="project" value="UniProtKB-KW"/>
</dbReference>
<evidence type="ECO:0000256" key="9">
    <source>
        <dbReference type="ARBA" id="ARBA00022759"/>
    </source>
</evidence>
<dbReference type="Pfam" id="PF00565">
    <property type="entry name" value="SNase"/>
    <property type="match status" value="1"/>
</dbReference>
<keyword evidence="13" id="KW-0496">Mitochondrion</keyword>
<dbReference type="AlphaFoldDB" id="A0A1U7LHL8"/>
<evidence type="ECO:0000256" key="11">
    <source>
        <dbReference type="ARBA" id="ARBA00022837"/>
    </source>
</evidence>
<evidence type="ECO:0000256" key="14">
    <source>
        <dbReference type="ARBA" id="ARBA00023136"/>
    </source>
</evidence>
<dbReference type="InterPro" id="IPR035437">
    <property type="entry name" value="SNase_OB-fold_sf"/>
</dbReference>
<keyword evidence="11" id="KW-0106">Calcium</keyword>
<evidence type="ECO:0000256" key="7">
    <source>
        <dbReference type="ARBA" id="ARBA00022722"/>
    </source>
</evidence>
<comment type="caution">
    <text evidence="17">The sequence shown here is derived from an EMBL/GenBank/DDBJ whole genome shotgun (WGS) entry which is preliminary data.</text>
</comment>
<evidence type="ECO:0000256" key="4">
    <source>
        <dbReference type="ARBA" id="ARBA00013404"/>
    </source>
</evidence>
<organism evidence="17 18">
    <name type="scientific">Neolecta irregularis (strain DAH-3)</name>
    <dbReference type="NCBI Taxonomy" id="1198029"/>
    <lineage>
        <taxon>Eukaryota</taxon>
        <taxon>Fungi</taxon>
        <taxon>Dikarya</taxon>
        <taxon>Ascomycota</taxon>
        <taxon>Taphrinomycotina</taxon>
        <taxon>Neolectales</taxon>
        <taxon>Neolectaceae</taxon>
        <taxon>Neolecta</taxon>
    </lineage>
</organism>
<keyword evidence="14 15" id="KW-0472">Membrane</keyword>
<dbReference type="SUPFAM" id="SSF50199">
    <property type="entry name" value="Staphylococcal nuclease"/>
    <property type="match status" value="1"/>
</dbReference>
<comment type="similarity">
    <text evidence="3">Belongs to the LCL3 family.</text>
</comment>
<dbReference type="GO" id="GO:0016020">
    <property type="term" value="C:membrane"/>
    <property type="evidence" value="ECO:0007669"/>
    <property type="project" value="UniProtKB-SubCell"/>
</dbReference>
<evidence type="ECO:0000256" key="6">
    <source>
        <dbReference type="ARBA" id="ARBA00022692"/>
    </source>
</evidence>
<evidence type="ECO:0000259" key="16">
    <source>
        <dbReference type="PROSITE" id="PS50830"/>
    </source>
</evidence>
<dbReference type="OrthoDB" id="430293at2759"/>
<name>A0A1U7LHL8_NEOID</name>
<dbReference type="InterPro" id="IPR016071">
    <property type="entry name" value="Staphylococal_nuclease_OB-fold"/>
</dbReference>
<dbReference type="PANTHER" id="PTHR12302">
    <property type="entry name" value="EBNA2 BINDING PROTEIN P100"/>
    <property type="match status" value="1"/>
</dbReference>
<keyword evidence="10" id="KW-0378">Hydrolase</keyword>
<dbReference type="OMA" id="IYHTPGG"/>
<evidence type="ECO:0000256" key="8">
    <source>
        <dbReference type="ARBA" id="ARBA00022723"/>
    </source>
</evidence>
<evidence type="ECO:0000256" key="2">
    <source>
        <dbReference type="ARBA" id="ARBA00004173"/>
    </source>
</evidence>
<keyword evidence="6 15" id="KW-0812">Transmembrane</keyword>
<evidence type="ECO:0000256" key="3">
    <source>
        <dbReference type="ARBA" id="ARBA00005435"/>
    </source>
</evidence>
<evidence type="ECO:0000256" key="15">
    <source>
        <dbReference type="SAM" id="Phobius"/>
    </source>
</evidence>
<keyword evidence="18" id="KW-1185">Reference proteome</keyword>
<dbReference type="Proteomes" id="UP000186594">
    <property type="component" value="Unassembled WGS sequence"/>
</dbReference>
<keyword evidence="12 15" id="KW-1133">Transmembrane helix</keyword>
<feature type="domain" description="TNase-like" evidence="16">
    <location>
        <begin position="67"/>
        <end position="224"/>
    </location>
</feature>
<accession>A0A1U7LHL8</accession>
<protein>
    <recommendedName>
        <fullName evidence="4">Probable endonuclease LCL3</fullName>
    </recommendedName>
    <alternativeName>
        <fullName evidence="5">Probable endonuclease lcl3</fullName>
    </alternativeName>
</protein>
<evidence type="ECO:0000256" key="12">
    <source>
        <dbReference type="ARBA" id="ARBA00022989"/>
    </source>
</evidence>
<evidence type="ECO:0000313" key="17">
    <source>
        <dbReference type="EMBL" id="OLL22147.1"/>
    </source>
</evidence>
<dbReference type="PROSITE" id="PS50830">
    <property type="entry name" value="TNASE_3"/>
    <property type="match status" value="1"/>
</dbReference>
<dbReference type="EMBL" id="LXFE01003829">
    <property type="protein sequence ID" value="OLL22147.1"/>
    <property type="molecule type" value="Genomic_DNA"/>
</dbReference>
<gene>
    <name evidence="17" type="ORF">NEOLI_002125</name>
</gene>